<accession>A0A1G2R3X5</accession>
<name>A0A1G2R3X5_9BACT</name>
<dbReference type="InterPro" id="IPR011990">
    <property type="entry name" value="TPR-like_helical_dom_sf"/>
</dbReference>
<feature type="transmembrane region" description="Helical" evidence="5">
    <location>
        <begin position="378"/>
        <end position="397"/>
    </location>
</feature>
<reference evidence="7 8" key="1">
    <citation type="journal article" date="2016" name="Nat. Commun.">
        <title>Thousands of microbial genomes shed light on interconnected biogeochemical processes in an aquifer system.</title>
        <authorList>
            <person name="Anantharaman K."/>
            <person name="Brown C.T."/>
            <person name="Hug L.A."/>
            <person name="Sharon I."/>
            <person name="Castelle C.J."/>
            <person name="Probst A.J."/>
            <person name="Thomas B.C."/>
            <person name="Singh A."/>
            <person name="Wilkins M.J."/>
            <person name="Karaoz U."/>
            <person name="Brodie E.L."/>
            <person name="Williams K.H."/>
            <person name="Hubbard S.S."/>
            <person name="Banfield J.F."/>
        </authorList>
    </citation>
    <scope>NUCLEOTIDE SEQUENCE [LARGE SCALE GENOMIC DNA]</scope>
</reference>
<sequence length="781" mass="88936">MTKISPLKYMRRLLPSTSSSPHEQILLLGIKAGLFLIFLSPLVISTYLSYFPAIAPPVLYLRFLIEIVLLLYLLLLLKNPEWRPAFSPIVASFFIFVLVVGISDIFGINPQRSLWSTIHRMEGFLLTAHLAALFLVLCGIMRKWEDWRNLFRWIVFISVIVGIVGILQQLGLSFFYGPSNVRAESLRIESSLGNPIFYGEYLLFVFFFSLFLAALEKRPSLKTLFGFIALWQIVLLFYTGTRAAWIGAAAGIIFILGILLLGPGKINQKQKKCILSGILIFLALFLFLLLGYTSKTLMLAPMERYLNSWTALFYQTDVRFGAWQIGLEAWKKRPVLGYGQESFSYIYETQWHPTEIAREFAPFDTAHNKMIDLLVESGLVGLLSYIAIFTSSFFILWKNRFKNYLLALFAAGAFLTYSIRGLFAFDGLQASFLLTVTFAFAHSFNAENKKNAALPDKKFPALNTKIRIFFTLLLCVATIFLIKIFVIEPARDQRIFRQMVLAADNGETAQSLFWLEKAAKYNTYMRREIYLQGMVVADFALRKPDEKMPRDLLLAESKKILFAAGNNLAAAKDYSPIKTGLVATRLAYDLSMENPLMLAESEKIVNGVRTLNPAMPQSYYLLGAIQFRKGRPKEGIELLKKAYGIDGNAARFFWTHGEILAENGEFEKAAILMKKGIITGNWWTADNGAISGLAEIYGRLAEYEKLASFYEEVLWRYEKDRKSSNPLLYAYLFATYRKIGDWEKARFTAERLERKYPDLQSAAQELISSLGKNDDKRVETP</sequence>
<feature type="transmembrane region" description="Helical" evidence="5">
    <location>
        <begin position="221"/>
        <end position="238"/>
    </location>
</feature>
<evidence type="ECO:0000313" key="7">
    <source>
        <dbReference type="EMBL" id="OHA67516.1"/>
    </source>
</evidence>
<dbReference type="AlphaFoldDB" id="A0A1G2R3X5"/>
<feature type="domain" description="O-antigen ligase-related" evidence="6">
    <location>
        <begin position="228"/>
        <end position="386"/>
    </location>
</feature>
<feature type="transmembrane region" description="Helical" evidence="5">
    <location>
        <begin position="273"/>
        <end position="292"/>
    </location>
</feature>
<feature type="transmembrane region" description="Helical" evidence="5">
    <location>
        <begin position="123"/>
        <end position="141"/>
    </location>
</feature>
<dbReference type="PANTHER" id="PTHR37422:SF23">
    <property type="entry name" value="TEICHURONIC ACID BIOSYNTHESIS PROTEIN TUAE"/>
    <property type="match status" value="1"/>
</dbReference>
<feature type="transmembrane region" description="Helical" evidence="5">
    <location>
        <begin position="153"/>
        <end position="176"/>
    </location>
</feature>
<dbReference type="GO" id="GO:0016020">
    <property type="term" value="C:membrane"/>
    <property type="evidence" value="ECO:0007669"/>
    <property type="project" value="UniProtKB-SubCell"/>
</dbReference>
<evidence type="ECO:0000313" key="8">
    <source>
        <dbReference type="Proteomes" id="UP000179258"/>
    </source>
</evidence>
<evidence type="ECO:0000256" key="2">
    <source>
        <dbReference type="ARBA" id="ARBA00022692"/>
    </source>
</evidence>
<dbReference type="Gene3D" id="1.25.40.10">
    <property type="entry name" value="Tetratricopeptide repeat domain"/>
    <property type="match status" value="1"/>
</dbReference>
<dbReference type="InterPro" id="IPR051533">
    <property type="entry name" value="WaaL-like"/>
</dbReference>
<dbReference type="SUPFAM" id="SSF48452">
    <property type="entry name" value="TPR-like"/>
    <property type="match status" value="1"/>
</dbReference>
<dbReference type="Proteomes" id="UP000179258">
    <property type="component" value="Unassembled WGS sequence"/>
</dbReference>
<feature type="transmembrane region" description="Helical" evidence="5">
    <location>
        <begin position="404"/>
        <end position="423"/>
    </location>
</feature>
<dbReference type="PANTHER" id="PTHR37422">
    <property type="entry name" value="TEICHURONIC ACID BIOSYNTHESIS PROTEIN TUAE"/>
    <property type="match status" value="1"/>
</dbReference>
<feature type="transmembrane region" description="Helical" evidence="5">
    <location>
        <begin position="25"/>
        <end position="47"/>
    </location>
</feature>
<evidence type="ECO:0000256" key="1">
    <source>
        <dbReference type="ARBA" id="ARBA00004141"/>
    </source>
</evidence>
<feature type="transmembrane region" description="Helical" evidence="5">
    <location>
        <begin position="244"/>
        <end position="261"/>
    </location>
</feature>
<evidence type="ECO:0000256" key="5">
    <source>
        <dbReference type="SAM" id="Phobius"/>
    </source>
</evidence>
<keyword evidence="4 5" id="KW-0472">Membrane</keyword>
<feature type="transmembrane region" description="Helical" evidence="5">
    <location>
        <begin position="59"/>
        <end position="77"/>
    </location>
</feature>
<keyword evidence="2 5" id="KW-0812">Transmembrane</keyword>
<evidence type="ECO:0000256" key="3">
    <source>
        <dbReference type="ARBA" id="ARBA00022989"/>
    </source>
</evidence>
<evidence type="ECO:0000259" key="6">
    <source>
        <dbReference type="Pfam" id="PF04932"/>
    </source>
</evidence>
<comment type="caution">
    <text evidence="7">The sequence shown here is derived from an EMBL/GenBank/DDBJ whole genome shotgun (WGS) entry which is preliminary data.</text>
</comment>
<gene>
    <name evidence="7" type="ORF">A3D59_03815</name>
</gene>
<comment type="subcellular location">
    <subcellularLocation>
        <location evidence="1">Membrane</location>
        <topology evidence="1">Multi-pass membrane protein</topology>
    </subcellularLocation>
</comment>
<keyword evidence="3 5" id="KW-1133">Transmembrane helix</keyword>
<feature type="transmembrane region" description="Helical" evidence="5">
    <location>
        <begin position="89"/>
        <end position="108"/>
    </location>
</feature>
<feature type="transmembrane region" description="Helical" evidence="5">
    <location>
        <begin position="196"/>
        <end position="214"/>
    </location>
</feature>
<proteinExistence type="predicted"/>
<organism evidence="7 8">
    <name type="scientific">Candidatus Wildermuthbacteria bacterium RIFCSPHIGHO2_02_FULL_47_17</name>
    <dbReference type="NCBI Taxonomy" id="1802452"/>
    <lineage>
        <taxon>Bacteria</taxon>
        <taxon>Candidatus Wildermuthiibacteriota</taxon>
    </lineage>
</organism>
<dbReference type="Pfam" id="PF04932">
    <property type="entry name" value="Wzy_C"/>
    <property type="match status" value="1"/>
</dbReference>
<dbReference type="InterPro" id="IPR007016">
    <property type="entry name" value="O-antigen_ligase-rel_domated"/>
</dbReference>
<feature type="transmembrane region" description="Helical" evidence="5">
    <location>
        <begin position="466"/>
        <end position="487"/>
    </location>
</feature>
<dbReference type="EMBL" id="MHTX01000038">
    <property type="protein sequence ID" value="OHA67516.1"/>
    <property type="molecule type" value="Genomic_DNA"/>
</dbReference>
<feature type="transmembrane region" description="Helical" evidence="5">
    <location>
        <begin position="429"/>
        <end position="446"/>
    </location>
</feature>
<protein>
    <recommendedName>
        <fullName evidence="6">O-antigen ligase-related domain-containing protein</fullName>
    </recommendedName>
</protein>
<evidence type="ECO:0000256" key="4">
    <source>
        <dbReference type="ARBA" id="ARBA00023136"/>
    </source>
</evidence>